<feature type="compositionally biased region" description="Low complexity" evidence="2">
    <location>
        <begin position="100"/>
        <end position="117"/>
    </location>
</feature>
<evidence type="ECO:0000256" key="2">
    <source>
        <dbReference type="SAM" id="MobiDB-lite"/>
    </source>
</evidence>
<keyword evidence="1" id="KW-0175">Coiled coil</keyword>
<organism evidence="3 4">
    <name type="scientific">Apostasia shenzhenica</name>
    <dbReference type="NCBI Taxonomy" id="1088818"/>
    <lineage>
        <taxon>Eukaryota</taxon>
        <taxon>Viridiplantae</taxon>
        <taxon>Streptophyta</taxon>
        <taxon>Embryophyta</taxon>
        <taxon>Tracheophyta</taxon>
        <taxon>Spermatophyta</taxon>
        <taxon>Magnoliopsida</taxon>
        <taxon>Liliopsida</taxon>
        <taxon>Asparagales</taxon>
        <taxon>Orchidaceae</taxon>
        <taxon>Apostasioideae</taxon>
        <taxon>Apostasia</taxon>
    </lineage>
</organism>
<protein>
    <submittedName>
        <fullName evidence="3">Uncharacterized protein</fullName>
    </submittedName>
</protein>
<name>A0A2I0AQJ0_9ASPA</name>
<gene>
    <name evidence="3" type="ORF">AXF42_Ash015198</name>
</gene>
<reference evidence="3 4" key="1">
    <citation type="journal article" date="2017" name="Nature">
        <title>The Apostasia genome and the evolution of orchids.</title>
        <authorList>
            <person name="Zhang G.Q."/>
            <person name="Liu K.W."/>
            <person name="Li Z."/>
            <person name="Lohaus R."/>
            <person name="Hsiao Y.Y."/>
            <person name="Niu S.C."/>
            <person name="Wang J.Y."/>
            <person name="Lin Y.C."/>
            <person name="Xu Q."/>
            <person name="Chen L.J."/>
            <person name="Yoshida K."/>
            <person name="Fujiwara S."/>
            <person name="Wang Z.W."/>
            <person name="Zhang Y.Q."/>
            <person name="Mitsuda N."/>
            <person name="Wang M."/>
            <person name="Liu G.H."/>
            <person name="Pecoraro L."/>
            <person name="Huang H.X."/>
            <person name="Xiao X.J."/>
            <person name="Lin M."/>
            <person name="Wu X.Y."/>
            <person name="Wu W.L."/>
            <person name="Chen Y.Y."/>
            <person name="Chang S.B."/>
            <person name="Sakamoto S."/>
            <person name="Ohme-Takagi M."/>
            <person name="Yagi M."/>
            <person name="Zeng S.J."/>
            <person name="Shen C.Y."/>
            <person name="Yeh C.M."/>
            <person name="Luo Y.B."/>
            <person name="Tsai W.C."/>
            <person name="Van de Peer Y."/>
            <person name="Liu Z.J."/>
        </authorList>
    </citation>
    <scope>NUCLEOTIDE SEQUENCE [LARGE SCALE GENOMIC DNA]</scope>
    <source>
        <strain evidence="4">cv. Shenzhen</strain>
        <tissue evidence="3">Stem</tissue>
    </source>
</reference>
<feature type="region of interest" description="Disordered" evidence="2">
    <location>
        <begin position="1"/>
        <end position="128"/>
    </location>
</feature>
<evidence type="ECO:0000256" key="1">
    <source>
        <dbReference type="SAM" id="Coils"/>
    </source>
</evidence>
<evidence type="ECO:0000313" key="4">
    <source>
        <dbReference type="Proteomes" id="UP000236161"/>
    </source>
</evidence>
<dbReference type="EMBL" id="KZ451960">
    <property type="protein sequence ID" value="PKA57820.1"/>
    <property type="molecule type" value="Genomic_DNA"/>
</dbReference>
<feature type="compositionally biased region" description="Basic and acidic residues" evidence="2">
    <location>
        <begin position="20"/>
        <end position="32"/>
    </location>
</feature>
<keyword evidence="4" id="KW-1185">Reference proteome</keyword>
<accession>A0A2I0AQJ0</accession>
<sequence length="253" mass="27292">MSLFSEIADNLGGRKSGQVDTRRPVIREEASKKPRIRLSSAGEGVHMTPRSSVGDVRTAPSMGGTISVADDEAQPVKESSGKKPSAPSPVVQEAALVEQASVAPVTSSSGPSVSPGPSSGPGGPGSVSSTAQFFARNVCSHLDKIKEYVASRDQAKILEQKAVTSEQKMEKILSLLRRLEPSEAEKAIIVLESKCGRLESDLEVMTAQVEELMRERGTLVSRIEELEEENRRRKVFYRSVRDLVAESEPGFSL</sequence>
<evidence type="ECO:0000313" key="3">
    <source>
        <dbReference type="EMBL" id="PKA57820.1"/>
    </source>
</evidence>
<dbReference type="AlphaFoldDB" id="A0A2I0AQJ0"/>
<dbReference type="Proteomes" id="UP000236161">
    <property type="component" value="Unassembled WGS sequence"/>
</dbReference>
<proteinExistence type="predicted"/>
<feature type="coiled-coil region" evidence="1">
    <location>
        <begin position="195"/>
        <end position="229"/>
    </location>
</feature>